<dbReference type="Gene3D" id="3.40.50.11040">
    <property type="match status" value="1"/>
</dbReference>
<dbReference type="PANTHER" id="PTHR10925:SF5">
    <property type="entry name" value="RNA CYTIDINE ACETYLTRANSFERASE"/>
    <property type="match status" value="1"/>
</dbReference>
<dbReference type="Gene3D" id="3.40.50.300">
    <property type="entry name" value="P-loop containing nucleotide triphosphate hydrolases"/>
    <property type="match status" value="1"/>
</dbReference>
<dbReference type="PANTHER" id="PTHR10925">
    <property type="entry name" value="N-ACETYLTRANSFERASE 10"/>
    <property type="match status" value="1"/>
</dbReference>
<name>A0A432Z356_9GAMM</name>
<evidence type="ECO:0000256" key="3">
    <source>
        <dbReference type="ARBA" id="ARBA00022741"/>
    </source>
</evidence>
<dbReference type="Proteomes" id="UP000287022">
    <property type="component" value="Unassembled WGS sequence"/>
</dbReference>
<keyword evidence="1 7" id="KW-0808">Transferase</keyword>
<dbReference type="CDD" id="cd04301">
    <property type="entry name" value="NAT_SF"/>
    <property type="match status" value="1"/>
</dbReference>
<dbReference type="Pfam" id="PF13718">
    <property type="entry name" value="GNAT_acetyltr_2"/>
    <property type="match status" value="1"/>
</dbReference>
<dbReference type="InterPro" id="IPR027417">
    <property type="entry name" value="P-loop_NTPase"/>
</dbReference>
<comment type="caution">
    <text evidence="7">The sequence shown here is derived from an EMBL/GenBank/DDBJ whole genome shotgun (WGS) entry which is preliminary data.</text>
</comment>
<evidence type="ECO:0000256" key="4">
    <source>
        <dbReference type="ARBA" id="ARBA00022840"/>
    </source>
</evidence>
<dbReference type="Pfam" id="PF08351">
    <property type="entry name" value="TmcA_N"/>
    <property type="match status" value="1"/>
</dbReference>
<dbReference type="InterPro" id="IPR000182">
    <property type="entry name" value="GNAT_dom"/>
</dbReference>
<dbReference type="GO" id="GO:0008033">
    <property type="term" value="P:tRNA processing"/>
    <property type="evidence" value="ECO:0007669"/>
    <property type="project" value="UniProtKB-KW"/>
</dbReference>
<dbReference type="InterPro" id="IPR032672">
    <property type="entry name" value="TmcA/NAT10/Kre33"/>
</dbReference>
<dbReference type="Pfam" id="PF05127">
    <property type="entry name" value="NAT10_TcmA_helicase"/>
    <property type="match status" value="1"/>
</dbReference>
<sequence>MHAATFEKLLQHLKTARQRAVFLLAPTTAAAQQAFLQELPQRLPHHLWLSDSPAIATQAAMDRYRDYLGATHSQVVLEFHRHVHADALAALSGTVAGGGCLWLLLPPSQTPFTERLLNAASDFALVNVATTLEELAQQLRRLTQLALPEAAQPSLPSDAQATIIEAMASNMTATHVLLADRGRGKSTTLGRAIVTTFRATELPIWVTGPHPRSVQTLLHEAQGKALFRAWDKLLSEPENFGQRLVIDEAAALPLHVLRELVQRYDVWALATTVDGYEGCGKGFAVRFFTELQQQTKVIRHELREPLRWCAADSAEAWLNQLLLLKPQPLPKFALTSSQLSWRHCSAAELDEDGLSQVMALLLEAHYQSSPNDLRLLLDDPAQQLIIGQQHADIVAVCWAAIEGPLEPALATHVCQGERRLKGQLLPQALGFYRQQFACTQWRWLRIVRIATLPALQRQGLASTLLDTVATQALAQGIDALGTSFGATPELNTFWRKNSFLELRRGQKRNASSGAVNTLWARPLQPHTQPLIATLAQLQQAEQQWYEHQTLATPTPCLTQQAKALLKGFRAGHLPFSNVRFAWVYLYAVKQLPLTNIQADIAQPERVLAEVAQAHRFSSRGAFENWLRDQAQALC</sequence>
<protein>
    <submittedName>
        <fullName evidence="7">tRNA(Met) cytidine acetyltransferase</fullName>
    </submittedName>
</protein>
<dbReference type="GO" id="GO:1990883">
    <property type="term" value="F:18S rRNA cytidine N-acetyltransferase activity"/>
    <property type="evidence" value="ECO:0007669"/>
    <property type="project" value="TreeGrafter"/>
</dbReference>
<dbReference type="InterPro" id="IPR007807">
    <property type="entry name" value="TcmA/NAT10_helicase"/>
</dbReference>
<dbReference type="SUPFAM" id="SSF55729">
    <property type="entry name" value="Acyl-CoA N-acyltransferases (Nat)"/>
    <property type="match status" value="1"/>
</dbReference>
<accession>A0A432Z356</accession>
<dbReference type="AlphaFoldDB" id="A0A432Z356"/>
<evidence type="ECO:0000259" key="6">
    <source>
        <dbReference type="PROSITE" id="PS51186"/>
    </source>
</evidence>
<feature type="domain" description="N-acetyltransferase" evidence="6">
    <location>
        <begin position="344"/>
        <end position="524"/>
    </location>
</feature>
<dbReference type="GO" id="GO:1904812">
    <property type="term" value="P:rRNA acetylation involved in maturation of SSU-rRNA"/>
    <property type="evidence" value="ECO:0007669"/>
    <property type="project" value="TreeGrafter"/>
</dbReference>
<evidence type="ECO:0000256" key="2">
    <source>
        <dbReference type="ARBA" id="ARBA00022694"/>
    </source>
</evidence>
<dbReference type="Gene3D" id="3.40.630.30">
    <property type="match status" value="1"/>
</dbReference>
<keyword evidence="2" id="KW-0819">tRNA processing</keyword>
<dbReference type="STRING" id="1122124.GCA_000423165_01725"/>
<keyword evidence="8" id="KW-1185">Reference proteome</keyword>
<dbReference type="GO" id="GO:0005524">
    <property type="term" value="F:ATP binding"/>
    <property type="evidence" value="ECO:0007669"/>
    <property type="project" value="UniProtKB-KW"/>
</dbReference>
<evidence type="ECO:0000256" key="5">
    <source>
        <dbReference type="ARBA" id="ARBA00023315"/>
    </source>
</evidence>
<dbReference type="InterPro" id="IPR016181">
    <property type="entry name" value="Acyl_CoA_acyltransferase"/>
</dbReference>
<keyword evidence="4" id="KW-0067">ATP-binding</keyword>
<dbReference type="GO" id="GO:0000049">
    <property type="term" value="F:tRNA binding"/>
    <property type="evidence" value="ECO:0007669"/>
    <property type="project" value="TreeGrafter"/>
</dbReference>
<dbReference type="InterPro" id="IPR013562">
    <property type="entry name" value="TmcA/NAT10_N"/>
</dbReference>
<dbReference type="RefSeq" id="WP_051206887.1">
    <property type="nucleotide sequence ID" value="NZ_PIQE01000002.1"/>
</dbReference>
<proteinExistence type="predicted"/>
<keyword evidence="3" id="KW-0547">Nucleotide-binding</keyword>
<keyword evidence="5" id="KW-0012">Acyltransferase</keyword>
<reference evidence="8" key="1">
    <citation type="journal article" date="2018" name="Front. Microbiol.">
        <title>Genome-Based Analysis Reveals the Taxonomy and Diversity of the Family Idiomarinaceae.</title>
        <authorList>
            <person name="Liu Y."/>
            <person name="Lai Q."/>
            <person name="Shao Z."/>
        </authorList>
    </citation>
    <scope>NUCLEOTIDE SEQUENCE [LARGE SCALE GENOMIC DNA]</scope>
    <source>
        <strain evidence="8">c121</strain>
    </source>
</reference>
<evidence type="ECO:0000313" key="8">
    <source>
        <dbReference type="Proteomes" id="UP000287022"/>
    </source>
</evidence>
<dbReference type="EMBL" id="PIQE01000002">
    <property type="protein sequence ID" value="RUO72326.1"/>
    <property type="molecule type" value="Genomic_DNA"/>
</dbReference>
<gene>
    <name evidence="7" type="ORF">CWI80_07115</name>
</gene>
<dbReference type="PROSITE" id="PS51186">
    <property type="entry name" value="GNAT"/>
    <property type="match status" value="1"/>
</dbReference>
<evidence type="ECO:0000313" key="7">
    <source>
        <dbReference type="EMBL" id="RUO72326.1"/>
    </source>
</evidence>
<evidence type="ECO:0000256" key="1">
    <source>
        <dbReference type="ARBA" id="ARBA00022679"/>
    </source>
</evidence>
<organism evidence="7 8">
    <name type="scientific">Pseudidiomarina sediminum</name>
    <dbReference type="NCBI Taxonomy" id="431675"/>
    <lineage>
        <taxon>Bacteria</taxon>
        <taxon>Pseudomonadati</taxon>
        <taxon>Pseudomonadota</taxon>
        <taxon>Gammaproteobacteria</taxon>
        <taxon>Alteromonadales</taxon>
        <taxon>Idiomarinaceae</taxon>
        <taxon>Pseudidiomarina</taxon>
    </lineage>
</organism>